<comment type="function">
    <text evidence="1 9">Catalyzes the decarboxylation of orotidine 5'-monophosphate (OMP) to uridine 5'-monophosphate (UMP).</text>
</comment>
<keyword evidence="15" id="KW-1185">Reference proteome</keyword>
<comment type="caution">
    <text evidence="14">The sequence shown here is derived from an EMBL/GenBank/DDBJ whole genome shotgun (WGS) entry which is preliminary data.</text>
</comment>
<feature type="domain" description="Orotidine 5'-phosphate decarboxylase" evidence="13">
    <location>
        <begin position="4"/>
        <end position="226"/>
    </location>
</feature>
<feature type="binding site" evidence="9 11">
    <location>
        <position position="211"/>
    </location>
    <ligand>
        <name>substrate</name>
    </ligand>
</feature>
<evidence type="ECO:0000256" key="8">
    <source>
        <dbReference type="ARBA" id="ARBA00061012"/>
    </source>
</evidence>
<evidence type="ECO:0000313" key="15">
    <source>
        <dbReference type="Proteomes" id="UP000265916"/>
    </source>
</evidence>
<keyword evidence="6 9" id="KW-0456">Lyase</keyword>
<feature type="active site" description="For OMPdecase activity" evidence="10">
    <location>
        <position position="61"/>
    </location>
</feature>
<dbReference type="AlphaFoldDB" id="A0A3A1YQC9"/>
<dbReference type="PANTHER" id="PTHR32119:SF2">
    <property type="entry name" value="OROTIDINE 5'-PHOSPHATE DECARBOXYLASE"/>
    <property type="match status" value="1"/>
</dbReference>
<feature type="binding site" evidence="9 11">
    <location>
        <position position="32"/>
    </location>
    <ligand>
        <name>substrate</name>
    </ligand>
</feature>
<evidence type="ECO:0000256" key="1">
    <source>
        <dbReference type="ARBA" id="ARBA00002356"/>
    </source>
</evidence>
<dbReference type="InterPro" id="IPR018089">
    <property type="entry name" value="OMPdecase_AS"/>
</dbReference>
<feature type="binding site" evidence="9">
    <location>
        <begin position="59"/>
        <end position="68"/>
    </location>
    <ligand>
        <name>substrate</name>
    </ligand>
</feature>
<name>A0A3A1YQC9_9GAMM</name>
<feature type="binding site" evidence="9 11">
    <location>
        <position position="190"/>
    </location>
    <ligand>
        <name>substrate</name>
    </ligand>
</feature>
<comment type="similarity">
    <text evidence="8 9">Belongs to the OMP decarboxylase family. Type 1 subfamily.</text>
</comment>
<dbReference type="Gene3D" id="3.20.20.70">
    <property type="entry name" value="Aldolase class I"/>
    <property type="match status" value="1"/>
</dbReference>
<evidence type="ECO:0000256" key="4">
    <source>
        <dbReference type="ARBA" id="ARBA00022793"/>
    </source>
</evidence>
<evidence type="ECO:0000256" key="9">
    <source>
        <dbReference type="HAMAP-Rule" id="MF_01200"/>
    </source>
</evidence>
<dbReference type="Pfam" id="PF00215">
    <property type="entry name" value="OMPdecase"/>
    <property type="match status" value="1"/>
</dbReference>
<evidence type="ECO:0000256" key="10">
    <source>
        <dbReference type="PIRSR" id="PIRSR614732-1"/>
    </source>
</evidence>
<comment type="pathway">
    <text evidence="2 9 12">Pyrimidine metabolism; UMP biosynthesis via de novo pathway; UMP from orotate: step 2/2.</text>
</comment>
<accession>A0A3A1YQC9</accession>
<evidence type="ECO:0000259" key="13">
    <source>
        <dbReference type="SMART" id="SM00934"/>
    </source>
</evidence>
<dbReference type="InterPro" id="IPR014732">
    <property type="entry name" value="OMPdecase"/>
</dbReference>
<dbReference type="FunFam" id="3.20.20.70:FF:000015">
    <property type="entry name" value="Orotidine 5'-phosphate decarboxylase"/>
    <property type="match status" value="1"/>
</dbReference>
<dbReference type="SUPFAM" id="SSF51366">
    <property type="entry name" value="Ribulose-phoshate binding barrel"/>
    <property type="match status" value="1"/>
</dbReference>
<dbReference type="HAMAP" id="MF_01200_B">
    <property type="entry name" value="OMPdecase_type1_B"/>
    <property type="match status" value="1"/>
</dbReference>
<evidence type="ECO:0000256" key="12">
    <source>
        <dbReference type="RuleBase" id="RU000512"/>
    </source>
</evidence>
<feature type="binding site" evidence="9 11">
    <location>
        <position position="181"/>
    </location>
    <ligand>
        <name>substrate</name>
    </ligand>
</feature>
<dbReference type="PROSITE" id="PS00156">
    <property type="entry name" value="OMPDECASE"/>
    <property type="match status" value="1"/>
</dbReference>
<feature type="binding site" evidence="9 11">
    <location>
        <position position="119"/>
    </location>
    <ligand>
        <name>substrate</name>
    </ligand>
</feature>
<evidence type="ECO:0000256" key="7">
    <source>
        <dbReference type="ARBA" id="ARBA00049157"/>
    </source>
</evidence>
<feature type="binding site" evidence="9 11">
    <location>
        <position position="10"/>
    </location>
    <ligand>
        <name>substrate</name>
    </ligand>
</feature>
<dbReference type="GO" id="GO:0044205">
    <property type="term" value="P:'de novo' UMP biosynthetic process"/>
    <property type="evidence" value="ECO:0007669"/>
    <property type="project" value="UniProtKB-UniRule"/>
</dbReference>
<dbReference type="CDD" id="cd04725">
    <property type="entry name" value="OMP_decarboxylase_like"/>
    <property type="match status" value="1"/>
</dbReference>
<proteinExistence type="inferred from homology"/>
<dbReference type="GO" id="GO:0005829">
    <property type="term" value="C:cytosol"/>
    <property type="evidence" value="ECO:0007669"/>
    <property type="project" value="TreeGrafter"/>
</dbReference>
<keyword evidence="5 9" id="KW-0665">Pyrimidine biosynthesis</keyword>
<dbReference type="GO" id="GO:0006207">
    <property type="term" value="P:'de novo' pyrimidine nucleobase biosynthetic process"/>
    <property type="evidence" value="ECO:0007669"/>
    <property type="project" value="InterPro"/>
</dbReference>
<evidence type="ECO:0000256" key="6">
    <source>
        <dbReference type="ARBA" id="ARBA00023239"/>
    </source>
</evidence>
<dbReference type="GO" id="GO:0004590">
    <property type="term" value="F:orotidine-5'-phosphate decarboxylase activity"/>
    <property type="evidence" value="ECO:0007669"/>
    <property type="project" value="UniProtKB-UniRule"/>
</dbReference>
<comment type="subunit">
    <text evidence="3 9">Homodimer.</text>
</comment>
<protein>
    <recommendedName>
        <fullName evidence="9">Orotidine 5'-phosphate decarboxylase</fullName>
        <ecNumber evidence="9">4.1.1.23</ecNumber>
    </recommendedName>
    <alternativeName>
        <fullName evidence="9">OMP decarboxylase</fullName>
        <shortName evidence="9">OMPDCase</shortName>
        <shortName evidence="9">OMPdecase</shortName>
    </alternativeName>
</protein>
<evidence type="ECO:0000313" key="14">
    <source>
        <dbReference type="EMBL" id="RIY38554.1"/>
    </source>
</evidence>
<feature type="active site" description="For OMPdecase activity" evidence="10">
    <location>
        <position position="64"/>
    </location>
</feature>
<dbReference type="EMBL" id="NRJG01000063">
    <property type="protein sequence ID" value="RIY38554.1"/>
    <property type="molecule type" value="Genomic_DNA"/>
</dbReference>
<evidence type="ECO:0000256" key="3">
    <source>
        <dbReference type="ARBA" id="ARBA00011738"/>
    </source>
</evidence>
<dbReference type="PANTHER" id="PTHR32119">
    <property type="entry name" value="OROTIDINE 5'-PHOSPHATE DECARBOXYLASE"/>
    <property type="match status" value="1"/>
</dbReference>
<organism evidence="14 15">
    <name type="scientific">Psittacicella hinzii</name>
    <dbReference type="NCBI Taxonomy" id="2028575"/>
    <lineage>
        <taxon>Bacteria</taxon>
        <taxon>Pseudomonadati</taxon>
        <taxon>Pseudomonadota</taxon>
        <taxon>Gammaproteobacteria</taxon>
        <taxon>Pasteurellales</taxon>
        <taxon>Psittacicellaceae</taxon>
        <taxon>Psittacicella</taxon>
    </lineage>
</organism>
<dbReference type="InterPro" id="IPR001754">
    <property type="entry name" value="OMPdeCOase_dom"/>
</dbReference>
<dbReference type="NCBIfam" id="NF001273">
    <property type="entry name" value="PRK00230.1"/>
    <property type="match status" value="1"/>
</dbReference>
<evidence type="ECO:0000256" key="11">
    <source>
        <dbReference type="PIRSR" id="PIRSR614732-2"/>
    </source>
</evidence>
<dbReference type="InterPro" id="IPR047596">
    <property type="entry name" value="OMPdecase_bac"/>
</dbReference>
<reference evidence="14 15" key="1">
    <citation type="submission" date="2017-08" db="EMBL/GenBank/DDBJ databases">
        <title>Reclassification of Bisgaard taxon 37 and 44.</title>
        <authorList>
            <person name="Christensen H."/>
        </authorList>
    </citation>
    <scope>NUCLEOTIDE SEQUENCE [LARGE SCALE GENOMIC DNA]</scope>
    <source>
        <strain evidence="14 15">111</strain>
    </source>
</reference>
<evidence type="ECO:0000256" key="2">
    <source>
        <dbReference type="ARBA" id="ARBA00004861"/>
    </source>
</evidence>
<dbReference type="NCBIfam" id="TIGR01740">
    <property type="entry name" value="pyrF"/>
    <property type="match status" value="1"/>
</dbReference>
<dbReference type="EC" id="4.1.1.23" evidence="9"/>
<dbReference type="SMART" id="SM00934">
    <property type="entry name" value="OMPdecase"/>
    <property type="match status" value="1"/>
</dbReference>
<feature type="binding site" evidence="9 11">
    <location>
        <position position="210"/>
    </location>
    <ligand>
        <name>substrate</name>
    </ligand>
</feature>
<comment type="catalytic activity">
    <reaction evidence="7 9 12">
        <text>orotidine 5'-phosphate + H(+) = UMP + CO2</text>
        <dbReference type="Rhea" id="RHEA:11596"/>
        <dbReference type="ChEBI" id="CHEBI:15378"/>
        <dbReference type="ChEBI" id="CHEBI:16526"/>
        <dbReference type="ChEBI" id="CHEBI:57538"/>
        <dbReference type="ChEBI" id="CHEBI:57865"/>
        <dbReference type="EC" id="4.1.1.23"/>
    </reaction>
</comment>
<dbReference type="UniPathway" id="UPA00070">
    <property type="reaction ID" value="UER00120"/>
</dbReference>
<feature type="active site" description="For OMPdecase activity" evidence="10">
    <location>
        <position position="59"/>
    </location>
</feature>
<feature type="active site" description="Proton donor" evidence="9">
    <location>
        <position position="61"/>
    </location>
</feature>
<sequence>MLSQVIIALDFPTSTQTLEFLQQFDNRSLFVKVGMELYLQNSPSILAHIKALGHKIFLDIKLHDIPNTVYGAAKGLAQFKIDLLTVHAAGGMAMLTAAKQGMIDGGSPDTKVIAITQLTSTSEQQMHEQQGISGSLLVSVLRYAKISQQAGLDGVVCSAQEAAQISQVCGADFLKVTPGIRGAQDQVGDQQRVATPAFAKQQGASYIVVGRPITRANDPVAAYDKFVQEFTA</sequence>
<gene>
    <name evidence="9 14" type="primary">pyrF</name>
    <name evidence="14" type="ORF">CKF58_04110</name>
</gene>
<dbReference type="Proteomes" id="UP000265916">
    <property type="component" value="Unassembled WGS sequence"/>
</dbReference>
<dbReference type="InterPro" id="IPR011060">
    <property type="entry name" value="RibuloseP-bd_barrel"/>
</dbReference>
<evidence type="ECO:0000256" key="5">
    <source>
        <dbReference type="ARBA" id="ARBA00022975"/>
    </source>
</evidence>
<keyword evidence="4 9" id="KW-0210">Decarboxylase</keyword>
<dbReference type="InterPro" id="IPR013785">
    <property type="entry name" value="Aldolase_TIM"/>
</dbReference>